<reference evidence="1 2" key="1">
    <citation type="submission" date="2019-10" db="EMBL/GenBank/DDBJ databases">
        <title>Rudanella paleaurantiibacter sp. nov., isolated from sludge.</title>
        <authorList>
            <person name="Xu S.Q."/>
        </authorList>
    </citation>
    <scope>NUCLEOTIDE SEQUENCE [LARGE SCALE GENOMIC DNA]</scope>
    <source>
        <strain evidence="1 2">HX-22-17</strain>
    </source>
</reference>
<keyword evidence="2" id="KW-1185">Reference proteome</keyword>
<dbReference type="EMBL" id="WELI01000019">
    <property type="protein sequence ID" value="KAB7725834.1"/>
    <property type="molecule type" value="Genomic_DNA"/>
</dbReference>
<comment type="caution">
    <text evidence="1">The sequence shown here is derived from an EMBL/GenBank/DDBJ whole genome shotgun (WGS) entry which is preliminary data.</text>
</comment>
<name>A0A7J5TS15_9BACT</name>
<dbReference type="Proteomes" id="UP000488299">
    <property type="component" value="Unassembled WGS sequence"/>
</dbReference>
<protein>
    <submittedName>
        <fullName evidence="1">Uncharacterized protein</fullName>
    </submittedName>
</protein>
<proteinExistence type="predicted"/>
<sequence length="119" mass="13212">MAKNKRPFSTLLQDADAKKAVQEALHAPAQLPDQELAAPAAPAVQVEAIVTPPVNPVSEPEPKGKRTQHDDFVQLAVRRSIHPYLKMASNFYNIEIRELASEAIANDPRIKAMMEMMKK</sequence>
<accession>A0A7J5TS15</accession>
<evidence type="ECO:0000313" key="1">
    <source>
        <dbReference type="EMBL" id="KAB7725834.1"/>
    </source>
</evidence>
<organism evidence="1 2">
    <name type="scientific">Rudanella paleaurantiibacter</name>
    <dbReference type="NCBI Taxonomy" id="2614655"/>
    <lineage>
        <taxon>Bacteria</taxon>
        <taxon>Pseudomonadati</taxon>
        <taxon>Bacteroidota</taxon>
        <taxon>Cytophagia</taxon>
        <taxon>Cytophagales</taxon>
        <taxon>Cytophagaceae</taxon>
        <taxon>Rudanella</taxon>
    </lineage>
</organism>
<evidence type="ECO:0000313" key="2">
    <source>
        <dbReference type="Proteomes" id="UP000488299"/>
    </source>
</evidence>
<dbReference type="RefSeq" id="WP_019991062.1">
    <property type="nucleotide sequence ID" value="NZ_WELI01000019.1"/>
</dbReference>
<gene>
    <name evidence="1" type="ORF">F5984_25430</name>
</gene>
<dbReference type="AlphaFoldDB" id="A0A7J5TS15"/>